<evidence type="ECO:0000313" key="2">
    <source>
        <dbReference type="Proteomes" id="UP000044841"/>
    </source>
</evidence>
<protein>
    <submittedName>
        <fullName evidence="1">Uncharacterized protein</fullName>
    </submittedName>
</protein>
<organism evidence="1 2">
    <name type="scientific">Rhizoctonia solani</name>
    <dbReference type="NCBI Taxonomy" id="456999"/>
    <lineage>
        <taxon>Eukaryota</taxon>
        <taxon>Fungi</taxon>
        <taxon>Dikarya</taxon>
        <taxon>Basidiomycota</taxon>
        <taxon>Agaricomycotina</taxon>
        <taxon>Agaricomycetes</taxon>
        <taxon>Cantharellales</taxon>
        <taxon>Ceratobasidiaceae</taxon>
        <taxon>Rhizoctonia</taxon>
    </lineage>
</organism>
<dbReference type="EMBL" id="CYGV01001511">
    <property type="protein sequence ID" value="CUA75158.1"/>
    <property type="molecule type" value="Genomic_DNA"/>
</dbReference>
<reference evidence="1 2" key="1">
    <citation type="submission" date="2015-07" db="EMBL/GenBank/DDBJ databases">
        <authorList>
            <person name="Noorani M."/>
        </authorList>
    </citation>
    <scope>NUCLEOTIDE SEQUENCE [LARGE SCALE GENOMIC DNA]</scope>
    <source>
        <strain evidence="1">BBA 69670</strain>
    </source>
</reference>
<dbReference type="AlphaFoldDB" id="A0A0K6G961"/>
<keyword evidence="2" id="KW-1185">Reference proteome</keyword>
<dbReference type="Proteomes" id="UP000044841">
    <property type="component" value="Unassembled WGS sequence"/>
</dbReference>
<proteinExistence type="predicted"/>
<sequence length="198" mass="22222">MSAGPSFLTVHELPNGDIGLTLSNQSGDVYVLRGSAKPGPKGSRHTQDIVRCKDDTVLASVAWINPKKDLIRIEKAAYPHGVEDCGYWMRLEDAWKSAAPTKGDCTEVFTGSDHRLYEWRLEMRNLRKLYAPDRIEPIALETQFTPRGHIVEMNSVDCVGVGEMMYITLLVSLARRRHKRKHGLSGVVSRAVENVLFM</sequence>
<evidence type="ECO:0000313" key="1">
    <source>
        <dbReference type="EMBL" id="CUA75158.1"/>
    </source>
</evidence>
<gene>
    <name evidence="1" type="ORF">RSOLAG22IIIB_01806</name>
</gene>
<name>A0A0K6G961_9AGAM</name>
<accession>A0A0K6G961</accession>